<dbReference type="RefSeq" id="WP_344802931.1">
    <property type="nucleotide sequence ID" value="NZ_BAABAB010000010.1"/>
</dbReference>
<evidence type="ECO:0000256" key="2">
    <source>
        <dbReference type="ARBA" id="ARBA00022475"/>
    </source>
</evidence>
<name>A0ABP6ZQ12_9ACTN</name>
<dbReference type="Pfam" id="PF13396">
    <property type="entry name" value="PLDc_N"/>
    <property type="match status" value="1"/>
</dbReference>
<dbReference type="InterPro" id="IPR022924">
    <property type="entry name" value="Cardiolipin_synthase"/>
</dbReference>
<keyword evidence="4" id="KW-0808">Transferase</keyword>
<evidence type="ECO:0000256" key="8">
    <source>
        <dbReference type="ARBA" id="ARBA00023098"/>
    </source>
</evidence>
<evidence type="ECO:0000259" key="14">
    <source>
        <dbReference type="PROSITE" id="PS50035"/>
    </source>
</evidence>
<dbReference type="NCBIfam" id="TIGR04265">
    <property type="entry name" value="bac_cardiolipin"/>
    <property type="match status" value="1"/>
</dbReference>
<keyword evidence="2" id="KW-1003">Cell membrane</keyword>
<dbReference type="Gene3D" id="3.30.870.10">
    <property type="entry name" value="Endonuclease Chain A"/>
    <property type="match status" value="2"/>
</dbReference>
<evidence type="ECO:0000313" key="15">
    <source>
        <dbReference type="EMBL" id="GAA3613928.1"/>
    </source>
</evidence>
<comment type="subcellular location">
    <subcellularLocation>
        <location evidence="1">Cell membrane</location>
        <topology evidence="1">Multi-pass membrane protein</topology>
    </subcellularLocation>
</comment>
<keyword evidence="5 13" id="KW-0812">Transmembrane</keyword>
<dbReference type="PROSITE" id="PS50035">
    <property type="entry name" value="PLD"/>
    <property type="match status" value="2"/>
</dbReference>
<comment type="caution">
    <text evidence="15">The sequence shown here is derived from an EMBL/GenBank/DDBJ whole genome shotgun (WGS) entry which is preliminary data.</text>
</comment>
<evidence type="ECO:0000313" key="16">
    <source>
        <dbReference type="Proteomes" id="UP001501490"/>
    </source>
</evidence>
<keyword evidence="3" id="KW-0444">Lipid biosynthesis</keyword>
<dbReference type="EC" id="2.7.8.-" evidence="12"/>
<keyword evidence="16" id="KW-1185">Reference proteome</keyword>
<evidence type="ECO:0000256" key="7">
    <source>
        <dbReference type="ARBA" id="ARBA00022989"/>
    </source>
</evidence>
<evidence type="ECO:0000256" key="4">
    <source>
        <dbReference type="ARBA" id="ARBA00022679"/>
    </source>
</evidence>
<dbReference type="PANTHER" id="PTHR21248:SF22">
    <property type="entry name" value="PHOSPHOLIPASE D"/>
    <property type="match status" value="1"/>
</dbReference>
<evidence type="ECO:0000256" key="3">
    <source>
        <dbReference type="ARBA" id="ARBA00022516"/>
    </source>
</evidence>
<keyword evidence="6" id="KW-0677">Repeat</keyword>
<keyword evidence="10" id="KW-0594">Phospholipid biosynthesis</keyword>
<dbReference type="SUPFAM" id="SSF56024">
    <property type="entry name" value="Phospholipase D/nuclease"/>
    <property type="match status" value="2"/>
</dbReference>
<dbReference type="Proteomes" id="UP001501490">
    <property type="component" value="Unassembled WGS sequence"/>
</dbReference>
<gene>
    <name evidence="15" type="ORF">GCM10022236_14780</name>
</gene>
<dbReference type="Pfam" id="PF13091">
    <property type="entry name" value="PLDc_2"/>
    <property type="match status" value="2"/>
</dbReference>
<keyword evidence="7 13" id="KW-1133">Transmembrane helix</keyword>
<sequence length="484" mass="55039">MQVIVQWIPLTLYLIELVIKIVAVGTIPRNRRPSSSLAWLLLIVVTPVLGLLLFFLIGSPFVRGRRERIQLEANAAITERTADLPELPTESELPSGVDSLVRLNRRLGSMPIMSGTSHGLFGDYDASIAAMTAAVREARSRVHVEIYIMAWDHTTDAFFTALAEAVERGVHVRLLYDHIGSRKYPGFRRMNKRMTEAGIEWHQMMPIHPLKGRWRRPDLRNHRKLLVVDGEVAFMGSQNMIDASYLIRKNIKIGRRWHDLNIKLSGQIVSSLDAVFALDWYTETGESLVHLIKPPETYPPGDQDLQLLPSGPGYLTIPNLRLFTALVHRAQRRLSLTSPYFVPDDSLLEAITTASYRGVDVELFVSEQADQFMVQHAQASYYEELLTAGVRIFLYPKPTVLHAKFFTVDDIVGVIGSSNMDYRSFGLDYEISLMGTDPGFVADLHRISDEYRAVCHELTAEEWAHRSWRRRYVDNVMRLLSALQ</sequence>
<feature type="domain" description="PLD phosphodiesterase" evidence="14">
    <location>
        <begin position="397"/>
        <end position="424"/>
    </location>
</feature>
<proteinExistence type="predicted"/>
<evidence type="ECO:0000256" key="1">
    <source>
        <dbReference type="ARBA" id="ARBA00004651"/>
    </source>
</evidence>
<evidence type="ECO:0000256" key="12">
    <source>
        <dbReference type="NCBIfam" id="TIGR04265"/>
    </source>
</evidence>
<reference evidence="16" key="1">
    <citation type="journal article" date="2019" name="Int. J. Syst. Evol. Microbiol.">
        <title>The Global Catalogue of Microorganisms (GCM) 10K type strain sequencing project: providing services to taxonomists for standard genome sequencing and annotation.</title>
        <authorList>
            <consortium name="The Broad Institute Genomics Platform"/>
            <consortium name="The Broad Institute Genome Sequencing Center for Infectious Disease"/>
            <person name="Wu L."/>
            <person name="Ma J."/>
        </authorList>
    </citation>
    <scope>NUCLEOTIDE SEQUENCE [LARGE SCALE GENOMIC DNA]</scope>
    <source>
        <strain evidence="16">JCM 16929</strain>
    </source>
</reference>
<evidence type="ECO:0000256" key="5">
    <source>
        <dbReference type="ARBA" id="ARBA00022692"/>
    </source>
</evidence>
<accession>A0ABP6ZQ12</accession>
<organism evidence="15 16">
    <name type="scientific">Microlunatus ginsengisoli</name>
    <dbReference type="NCBI Taxonomy" id="363863"/>
    <lineage>
        <taxon>Bacteria</taxon>
        <taxon>Bacillati</taxon>
        <taxon>Actinomycetota</taxon>
        <taxon>Actinomycetes</taxon>
        <taxon>Propionibacteriales</taxon>
        <taxon>Propionibacteriaceae</taxon>
        <taxon>Microlunatus</taxon>
    </lineage>
</organism>
<dbReference type="PANTHER" id="PTHR21248">
    <property type="entry name" value="CARDIOLIPIN SYNTHASE"/>
    <property type="match status" value="1"/>
</dbReference>
<dbReference type="InterPro" id="IPR025202">
    <property type="entry name" value="PLD-like_dom"/>
</dbReference>
<evidence type="ECO:0000256" key="6">
    <source>
        <dbReference type="ARBA" id="ARBA00022737"/>
    </source>
</evidence>
<protein>
    <recommendedName>
        <fullName evidence="12">Cardiolipin synthase</fullName>
        <ecNumber evidence="12">2.7.8.-</ecNumber>
    </recommendedName>
</protein>
<evidence type="ECO:0000256" key="11">
    <source>
        <dbReference type="ARBA" id="ARBA00023264"/>
    </source>
</evidence>
<evidence type="ECO:0000256" key="10">
    <source>
        <dbReference type="ARBA" id="ARBA00023209"/>
    </source>
</evidence>
<feature type="transmembrane region" description="Helical" evidence="13">
    <location>
        <begin position="39"/>
        <end position="62"/>
    </location>
</feature>
<keyword evidence="9 13" id="KW-0472">Membrane</keyword>
<keyword evidence="8" id="KW-0443">Lipid metabolism</keyword>
<dbReference type="EMBL" id="BAABAB010000010">
    <property type="protein sequence ID" value="GAA3613928.1"/>
    <property type="molecule type" value="Genomic_DNA"/>
</dbReference>
<feature type="transmembrane region" description="Helical" evidence="13">
    <location>
        <begin position="6"/>
        <end position="27"/>
    </location>
</feature>
<keyword evidence="11" id="KW-1208">Phospholipid metabolism</keyword>
<feature type="domain" description="PLD phosphodiesterase" evidence="14">
    <location>
        <begin position="217"/>
        <end position="244"/>
    </location>
</feature>
<dbReference type="InterPro" id="IPR001736">
    <property type="entry name" value="PLipase_D/transphosphatidylase"/>
</dbReference>
<evidence type="ECO:0000256" key="13">
    <source>
        <dbReference type="SAM" id="Phobius"/>
    </source>
</evidence>
<evidence type="ECO:0000256" key="9">
    <source>
        <dbReference type="ARBA" id="ARBA00023136"/>
    </source>
</evidence>
<dbReference type="InterPro" id="IPR027379">
    <property type="entry name" value="CLS_N"/>
</dbReference>
<dbReference type="SMART" id="SM00155">
    <property type="entry name" value="PLDc"/>
    <property type="match status" value="2"/>
</dbReference>